<feature type="coiled-coil region" evidence="1">
    <location>
        <begin position="1035"/>
        <end position="1076"/>
    </location>
</feature>
<feature type="region of interest" description="Disordered" evidence="2">
    <location>
        <begin position="1"/>
        <end position="31"/>
    </location>
</feature>
<dbReference type="KEGG" id="tet:TTHERM_00343370"/>
<evidence type="ECO:0000256" key="2">
    <source>
        <dbReference type="SAM" id="MobiDB-lite"/>
    </source>
</evidence>
<dbReference type="EMBL" id="GG662654">
    <property type="protein sequence ID" value="EAR98138.3"/>
    <property type="molecule type" value="Genomic_DNA"/>
</dbReference>
<feature type="region of interest" description="Disordered" evidence="2">
    <location>
        <begin position="90"/>
        <end position="120"/>
    </location>
</feature>
<accession>I7M8G6</accession>
<protein>
    <submittedName>
        <fullName evidence="3">Uncharacterized protein</fullName>
    </submittedName>
</protein>
<dbReference type="AlphaFoldDB" id="I7M8G6"/>
<gene>
    <name evidence="3" type="ORF">TTHERM_00343370</name>
</gene>
<evidence type="ECO:0000313" key="4">
    <source>
        <dbReference type="Proteomes" id="UP000009168"/>
    </source>
</evidence>
<dbReference type="eggNOG" id="ENOG502SWYC">
    <property type="taxonomic scope" value="Eukaryota"/>
</dbReference>
<keyword evidence="1" id="KW-0175">Coiled coil</keyword>
<sequence length="1123" mass="133228">MATPNLRESDFQGYNSKNSEQQGSDNKVKFLQSPQLFVTKPDNSRDVSPVQMTQSYFQDSDSKSQNGYSISKTTITTKIVSNTRPNYLQSTGSTNNLTQIGQTSTQTRNFSTDFKPKNTENLTLNTPSYASKPMTIQDMNNSQLESARNKHLKDIENSLIKERALVNALNVEKEVINNKLKESEPRFSPFSSQTNAFGTISNHSVQLNKDEVSRLYILCKEKDQIIQGLMDDLASKPSREAAEAEKMHLITQISNYKNTVIEFENKIALLSTENERLNRKIQDRDYEIQKRNSESAFNEEKLKIEMEELIQSYEERLNKLIMENEKIIMINESLRSKLDQAQQSFEIREKHIEEQTEKIRNYWKDHFSKELQEHKKTVEMEKGVYESQLKHTKTMNVDMENKMKQYLLEIQELNQAIIEKDSLLQEFQIQLGVFDKKQQELTELSRLYADANKRIKDIEGKLNVVLNENQKLADVADSNRIELEQWKQRYFESEERQQKIQQDHTKQILDLRISFDEQKEQIMKTEKANLDAHNQINQDEKVNLLMKIVLVQAENEKSHNQIIQLQRIIDDLQFEIKQQSQKLEFLNSDQTMLMERNEDLEKKIESLIHNIDELNQGLKIRIEEVEIWRQKYIELQNECEDKINQLSSHHEQHTTIQIEKFTKEIENQKQEYEEHIKKTKKQQQAENDDRQRQIALLEKKIDNIKQENDSQSNLLIEKIRQNEDLQLELHQAKIERERVHTAKLEKESEYESLKLKYDRLEQQHKQQFEDFISKLRAKDDELDEMRRDRSNKNIEIESLKAKMQLIDEEIEKRKAVYNDLQLKFNQIIDENERLLSKLSELEMLKKDMERLKVQHIEEIETVKFNNRENADKEKREMQIDFRQKLEKEITDQRQHYDGLMHKLESNITVLENKLKIANGDYEASEAKRLLQIEQFNQKINEMEAIHKVNLEDQRHLMEREFETQFNNHSIQLKTIIADHEREITSLKGQVENLIADLNVERSKYHRAMIDLDKACRDIEIWRGKAGQIDPNHPYLQELQSQLEIKRRECLDLQGRLHDIDRRRNDLERQLTKTRARAPSVDGFGKPPIITLERSTVNLGILEENDKLNRMVLNRCREIVHNKY</sequence>
<keyword evidence="4" id="KW-1185">Reference proteome</keyword>
<dbReference type="GeneID" id="7839045"/>
<dbReference type="STRING" id="312017.I7M8G6"/>
<feature type="compositionally biased region" description="Polar residues" evidence="2">
    <location>
        <begin position="90"/>
        <end position="112"/>
    </location>
</feature>
<proteinExistence type="predicted"/>
<feature type="compositionally biased region" description="Polar residues" evidence="2">
    <location>
        <begin position="12"/>
        <end position="25"/>
    </location>
</feature>
<dbReference type="Proteomes" id="UP000009168">
    <property type="component" value="Unassembled WGS sequence"/>
</dbReference>
<organism evidence="3 4">
    <name type="scientific">Tetrahymena thermophila (strain SB210)</name>
    <dbReference type="NCBI Taxonomy" id="312017"/>
    <lineage>
        <taxon>Eukaryota</taxon>
        <taxon>Sar</taxon>
        <taxon>Alveolata</taxon>
        <taxon>Ciliophora</taxon>
        <taxon>Intramacronucleata</taxon>
        <taxon>Oligohymenophorea</taxon>
        <taxon>Hymenostomatida</taxon>
        <taxon>Tetrahymenina</taxon>
        <taxon>Tetrahymenidae</taxon>
        <taxon>Tetrahymena</taxon>
    </lineage>
</organism>
<dbReference type="InParanoid" id="I7M8G6"/>
<feature type="coiled-coil region" evidence="1">
    <location>
        <begin position="396"/>
        <end position="503"/>
    </location>
</feature>
<name>I7M8G6_TETTS</name>
<feature type="coiled-coil region" evidence="1">
    <location>
        <begin position="882"/>
        <end position="927"/>
    </location>
</feature>
<dbReference type="RefSeq" id="XP_001018383.3">
    <property type="nucleotide sequence ID" value="XM_001018383.3"/>
</dbReference>
<reference evidence="4" key="1">
    <citation type="journal article" date="2006" name="PLoS Biol.">
        <title>Macronuclear genome sequence of the ciliate Tetrahymena thermophila, a model eukaryote.</title>
        <authorList>
            <person name="Eisen J.A."/>
            <person name="Coyne R.S."/>
            <person name="Wu M."/>
            <person name="Wu D."/>
            <person name="Thiagarajan M."/>
            <person name="Wortman J.R."/>
            <person name="Badger J.H."/>
            <person name="Ren Q."/>
            <person name="Amedeo P."/>
            <person name="Jones K.M."/>
            <person name="Tallon L.J."/>
            <person name="Delcher A.L."/>
            <person name="Salzberg S.L."/>
            <person name="Silva J.C."/>
            <person name="Haas B.J."/>
            <person name="Majoros W.H."/>
            <person name="Farzad M."/>
            <person name="Carlton J.M."/>
            <person name="Smith R.K. Jr."/>
            <person name="Garg J."/>
            <person name="Pearlman R.E."/>
            <person name="Karrer K.M."/>
            <person name="Sun L."/>
            <person name="Manning G."/>
            <person name="Elde N.C."/>
            <person name="Turkewitz A.P."/>
            <person name="Asai D.J."/>
            <person name="Wilkes D.E."/>
            <person name="Wang Y."/>
            <person name="Cai H."/>
            <person name="Collins K."/>
            <person name="Stewart B.A."/>
            <person name="Lee S.R."/>
            <person name="Wilamowska K."/>
            <person name="Weinberg Z."/>
            <person name="Ruzzo W.L."/>
            <person name="Wloga D."/>
            <person name="Gaertig J."/>
            <person name="Frankel J."/>
            <person name="Tsao C.-C."/>
            <person name="Gorovsky M.A."/>
            <person name="Keeling P.J."/>
            <person name="Waller R.F."/>
            <person name="Patron N.J."/>
            <person name="Cherry J.M."/>
            <person name="Stover N.A."/>
            <person name="Krieger C.J."/>
            <person name="del Toro C."/>
            <person name="Ryder H.F."/>
            <person name="Williamson S.C."/>
            <person name="Barbeau R.A."/>
            <person name="Hamilton E.P."/>
            <person name="Orias E."/>
        </authorList>
    </citation>
    <scope>NUCLEOTIDE SEQUENCE [LARGE SCALE GENOMIC DNA]</scope>
    <source>
        <strain evidence="4">SB210</strain>
    </source>
</reference>
<evidence type="ECO:0000313" key="3">
    <source>
        <dbReference type="EMBL" id="EAR98138.3"/>
    </source>
</evidence>
<evidence type="ECO:0000256" key="1">
    <source>
        <dbReference type="SAM" id="Coils"/>
    </source>
</evidence>
<feature type="coiled-coil region" evidence="1">
    <location>
        <begin position="239"/>
        <end position="323"/>
    </location>
</feature>
<feature type="coiled-coil region" evidence="1">
    <location>
        <begin position="562"/>
        <end position="858"/>
    </location>
</feature>
<dbReference type="OrthoDB" id="298167at2759"/>